<evidence type="ECO:0000259" key="2">
    <source>
        <dbReference type="PROSITE" id="PS50011"/>
    </source>
</evidence>
<dbReference type="OrthoDB" id="4062651at2759"/>
<gene>
    <name evidence="3" type="ORF">FBEOM_2646</name>
</gene>
<accession>A0A9P5E2X9</accession>
<reference evidence="3" key="1">
    <citation type="journal article" date="2017" name="Mycologia">
        <title>Fusarium algeriense, sp. nov., a novel toxigenic crown rot pathogen of durum wheat from Algeria is nested in the Fusarium burgessii species complex.</title>
        <authorList>
            <person name="Laraba I."/>
            <person name="Keddad A."/>
            <person name="Boureghda H."/>
            <person name="Abdallah N."/>
            <person name="Vaughan M.M."/>
            <person name="Proctor R.H."/>
            <person name="Busman M."/>
            <person name="O'Donnell K."/>
        </authorList>
    </citation>
    <scope>NUCLEOTIDE SEQUENCE</scope>
    <source>
        <strain evidence="3">NRRL 25174</strain>
    </source>
</reference>
<evidence type="ECO:0000313" key="4">
    <source>
        <dbReference type="Proteomes" id="UP000730481"/>
    </source>
</evidence>
<feature type="domain" description="Protein kinase" evidence="2">
    <location>
        <begin position="111"/>
        <end position="456"/>
    </location>
</feature>
<dbReference type="InterPro" id="IPR011009">
    <property type="entry name" value="Kinase-like_dom_sf"/>
</dbReference>
<protein>
    <recommendedName>
        <fullName evidence="2">Protein kinase domain-containing protein</fullName>
    </recommendedName>
</protein>
<dbReference type="SMART" id="SM00220">
    <property type="entry name" value="S_TKc"/>
    <property type="match status" value="1"/>
</dbReference>
<dbReference type="PROSITE" id="PS50011">
    <property type="entry name" value="PROTEIN_KINASE_DOM"/>
    <property type="match status" value="1"/>
</dbReference>
<sequence length="681" mass="77315">MKGYDIRVKTIPAPKEAYRRLPKYCNIDTRNVKTIQSALLRGDEEVTLYDVRTVPKHYWGHIRRADETIGKEVAYLPTYYIQRDGNHDPTGDLSIQARNHIENTPWYGMGFKFIKVLAKGGHGYVTLWDVVFDDGSVKRVVIKKGLSHIFDPKKEARFHLRYEGAEHTTQIIDLHRAAMEVHEKMKVDGSLYTKGITNGIPWIAEQQDCVVFEFLEFGDLFDLMRKFTVSNAQFTDPVLWGIWECFVLGLATIAYTPIIDTSFEILAGRMPTTHPVQPVFKIHDLGAFSWNMNDEWPKLTEQLVWGMRGPVKMHGITPVCNMIVNLPVAGVSDECQEQFSKEWDSIPICMPEILLKTQFSGEDFTKGSKVAGRYGSWTNVFLIARVMESIMTGIFVKFPYKTAPHQSTNLPTYGSVLQWPEYNHIDPNLRDIIMRCLFEKPKDRPTIPQLLEHLWKHKKGDLPDSQPRVAEWWNRLLFPQEPRPLSQQPPPVASPLQQVLVSTAKHGNPQSVARLAQAATNQSAGPSVADAPKLTDSQKRRKRKEKQPLISISSSSVKPLLQPEDSQAQPQVPPRKGGRRGEGWSGLTEPLGNLQLKRATQISIKSGAFDISPIPVKSSRVGKNSKKTKTERRTSSRKPNAIEEYVEKALPDMPVAIRNLVTRSKHLEVQLRRVGFPVYSF</sequence>
<evidence type="ECO:0000313" key="3">
    <source>
        <dbReference type="EMBL" id="KAF4343348.1"/>
    </source>
</evidence>
<organism evidence="3 4">
    <name type="scientific">Fusarium beomiforme</name>
    <dbReference type="NCBI Taxonomy" id="44412"/>
    <lineage>
        <taxon>Eukaryota</taxon>
        <taxon>Fungi</taxon>
        <taxon>Dikarya</taxon>
        <taxon>Ascomycota</taxon>
        <taxon>Pezizomycotina</taxon>
        <taxon>Sordariomycetes</taxon>
        <taxon>Hypocreomycetidae</taxon>
        <taxon>Hypocreales</taxon>
        <taxon>Nectriaceae</taxon>
        <taxon>Fusarium</taxon>
        <taxon>Fusarium burgessii species complex</taxon>
    </lineage>
</organism>
<dbReference type="GO" id="GO:0004672">
    <property type="term" value="F:protein kinase activity"/>
    <property type="evidence" value="ECO:0007669"/>
    <property type="project" value="InterPro"/>
</dbReference>
<dbReference type="SUPFAM" id="SSF56112">
    <property type="entry name" value="Protein kinase-like (PK-like)"/>
    <property type="match status" value="1"/>
</dbReference>
<dbReference type="AlphaFoldDB" id="A0A9P5E2X9"/>
<proteinExistence type="predicted"/>
<dbReference type="Proteomes" id="UP000730481">
    <property type="component" value="Unassembled WGS sequence"/>
</dbReference>
<comment type="caution">
    <text evidence="3">The sequence shown here is derived from an EMBL/GenBank/DDBJ whole genome shotgun (WGS) entry which is preliminary data.</text>
</comment>
<dbReference type="EMBL" id="PVQB02000092">
    <property type="protein sequence ID" value="KAF4343348.1"/>
    <property type="molecule type" value="Genomic_DNA"/>
</dbReference>
<feature type="region of interest" description="Disordered" evidence="1">
    <location>
        <begin position="613"/>
        <end position="639"/>
    </location>
</feature>
<dbReference type="Gene3D" id="1.10.510.10">
    <property type="entry name" value="Transferase(Phosphotransferase) domain 1"/>
    <property type="match status" value="1"/>
</dbReference>
<feature type="region of interest" description="Disordered" evidence="1">
    <location>
        <begin position="516"/>
        <end position="591"/>
    </location>
</feature>
<evidence type="ECO:0000256" key="1">
    <source>
        <dbReference type="SAM" id="MobiDB-lite"/>
    </source>
</evidence>
<keyword evidence="4" id="KW-1185">Reference proteome</keyword>
<name>A0A9P5E2X9_9HYPO</name>
<dbReference type="InterPro" id="IPR000719">
    <property type="entry name" value="Prot_kinase_dom"/>
</dbReference>
<reference evidence="3" key="2">
    <citation type="submission" date="2020-02" db="EMBL/GenBank/DDBJ databases">
        <title>Identification and distribution of gene clusters putatively required for synthesis of sphingolipid metabolism inhibitors in phylogenetically diverse species of the filamentous fungus Fusarium.</title>
        <authorList>
            <person name="Kim H.-S."/>
            <person name="Busman M."/>
            <person name="Brown D.W."/>
            <person name="Divon H."/>
            <person name="Uhlig S."/>
            <person name="Proctor R.H."/>
        </authorList>
    </citation>
    <scope>NUCLEOTIDE SEQUENCE</scope>
    <source>
        <strain evidence="3">NRRL 25174</strain>
    </source>
</reference>
<dbReference type="GO" id="GO:0005524">
    <property type="term" value="F:ATP binding"/>
    <property type="evidence" value="ECO:0007669"/>
    <property type="project" value="InterPro"/>
</dbReference>